<feature type="signal peptide" evidence="1">
    <location>
        <begin position="1"/>
        <end position="19"/>
    </location>
</feature>
<protein>
    <recommendedName>
        <fullName evidence="4">Lipoprotein</fullName>
    </recommendedName>
</protein>
<evidence type="ECO:0008006" key="4">
    <source>
        <dbReference type="Google" id="ProtNLM"/>
    </source>
</evidence>
<proteinExistence type="predicted"/>
<sequence>MSRLPLVFLLCAALGAACAGRATPYQPVTNGYGYSEQRLEQDRYRVSFFGNARTDAETVTNYVLYRAAEITLDQGYDYFVVIDRSTQGQQPAGGGPSVGVGLGAFRFGGSGGFGISIGTTTSVGGGGGDAYRGTADILLRKGDKPADDVQAFDARAVKANLQDRIVRPRLNLR</sequence>
<dbReference type="Proteomes" id="UP001465331">
    <property type="component" value="Unassembled WGS sequence"/>
</dbReference>
<dbReference type="EMBL" id="JBEPIJ010000006">
    <property type="protein sequence ID" value="MES0873816.1"/>
    <property type="molecule type" value="Genomic_DNA"/>
</dbReference>
<evidence type="ECO:0000313" key="2">
    <source>
        <dbReference type="EMBL" id="MES0873816.1"/>
    </source>
</evidence>
<name>A0ABV2A989_9GAMM</name>
<feature type="chain" id="PRO_5045414347" description="Lipoprotein" evidence="1">
    <location>
        <begin position="20"/>
        <end position="173"/>
    </location>
</feature>
<dbReference type="NCBIfam" id="NF047637">
    <property type="entry name" value="lipo_CC0125"/>
    <property type="match status" value="1"/>
</dbReference>
<organism evidence="2 3">
    <name type="scientific">Sinimarinibacterium thermocellulolyticum</name>
    <dbReference type="NCBI Taxonomy" id="3170016"/>
    <lineage>
        <taxon>Bacteria</taxon>
        <taxon>Pseudomonadati</taxon>
        <taxon>Pseudomonadota</taxon>
        <taxon>Gammaproteobacteria</taxon>
        <taxon>Nevskiales</taxon>
        <taxon>Nevskiaceae</taxon>
        <taxon>Sinimarinibacterium</taxon>
    </lineage>
</organism>
<keyword evidence="1" id="KW-0732">Signal</keyword>
<gene>
    <name evidence="2" type="ORF">ABSH63_07365</name>
</gene>
<dbReference type="RefSeq" id="WP_352888660.1">
    <property type="nucleotide sequence ID" value="NZ_JBEPIJ010000006.1"/>
</dbReference>
<dbReference type="PROSITE" id="PS51257">
    <property type="entry name" value="PROKAR_LIPOPROTEIN"/>
    <property type="match status" value="1"/>
</dbReference>
<comment type="caution">
    <text evidence="2">The sequence shown here is derived from an EMBL/GenBank/DDBJ whole genome shotgun (WGS) entry which is preliminary data.</text>
</comment>
<accession>A0ABV2A989</accession>
<evidence type="ECO:0000256" key="1">
    <source>
        <dbReference type="SAM" id="SignalP"/>
    </source>
</evidence>
<reference evidence="2 3" key="1">
    <citation type="submission" date="2024-06" db="EMBL/GenBank/DDBJ databases">
        <authorList>
            <person name="Li Z."/>
            <person name="Jiang Y."/>
        </authorList>
    </citation>
    <scope>NUCLEOTIDE SEQUENCE [LARGE SCALE GENOMIC DNA]</scope>
    <source>
        <strain evidence="2 3">HSW-8</strain>
    </source>
</reference>
<keyword evidence="3" id="KW-1185">Reference proteome</keyword>
<evidence type="ECO:0000313" key="3">
    <source>
        <dbReference type="Proteomes" id="UP001465331"/>
    </source>
</evidence>